<dbReference type="Proteomes" id="UP001497644">
    <property type="component" value="Chromosome 11"/>
</dbReference>
<sequence>MSSIGRSVNRYISGLALIMWPYARLATRATLPSHPHVGQGRGYQSVVHERGAVRPRLSSDLVLSAEDR</sequence>
<protein>
    <recommendedName>
        <fullName evidence="3">Secreted protein</fullName>
    </recommendedName>
</protein>
<accession>A0AAV2N8E2</accession>
<evidence type="ECO:0000313" key="2">
    <source>
        <dbReference type="Proteomes" id="UP001497644"/>
    </source>
</evidence>
<evidence type="ECO:0000313" key="1">
    <source>
        <dbReference type="EMBL" id="CAL1676248.1"/>
    </source>
</evidence>
<gene>
    <name evidence="1" type="ORF">LPLAT_LOCUS2475</name>
</gene>
<dbReference type="AlphaFoldDB" id="A0AAV2N8E2"/>
<reference evidence="1" key="1">
    <citation type="submission" date="2024-04" db="EMBL/GenBank/DDBJ databases">
        <authorList>
            <consortium name="Molecular Ecology Group"/>
        </authorList>
    </citation>
    <scope>NUCLEOTIDE SEQUENCE</scope>
</reference>
<dbReference type="EMBL" id="OZ034834">
    <property type="protein sequence ID" value="CAL1676248.1"/>
    <property type="molecule type" value="Genomic_DNA"/>
</dbReference>
<proteinExistence type="predicted"/>
<organism evidence="1 2">
    <name type="scientific">Lasius platythorax</name>
    <dbReference type="NCBI Taxonomy" id="488582"/>
    <lineage>
        <taxon>Eukaryota</taxon>
        <taxon>Metazoa</taxon>
        <taxon>Ecdysozoa</taxon>
        <taxon>Arthropoda</taxon>
        <taxon>Hexapoda</taxon>
        <taxon>Insecta</taxon>
        <taxon>Pterygota</taxon>
        <taxon>Neoptera</taxon>
        <taxon>Endopterygota</taxon>
        <taxon>Hymenoptera</taxon>
        <taxon>Apocrita</taxon>
        <taxon>Aculeata</taxon>
        <taxon>Formicoidea</taxon>
        <taxon>Formicidae</taxon>
        <taxon>Formicinae</taxon>
        <taxon>Lasius</taxon>
        <taxon>Lasius</taxon>
    </lineage>
</organism>
<evidence type="ECO:0008006" key="3">
    <source>
        <dbReference type="Google" id="ProtNLM"/>
    </source>
</evidence>
<name>A0AAV2N8E2_9HYME</name>
<keyword evidence="2" id="KW-1185">Reference proteome</keyword>